<dbReference type="Proteomes" id="UP000023152">
    <property type="component" value="Unassembled WGS sequence"/>
</dbReference>
<evidence type="ECO:0000313" key="2">
    <source>
        <dbReference type="Proteomes" id="UP000023152"/>
    </source>
</evidence>
<proteinExistence type="predicted"/>
<keyword evidence="2" id="KW-1185">Reference proteome</keyword>
<dbReference type="AlphaFoldDB" id="X6PFW6"/>
<protein>
    <submittedName>
        <fullName evidence="1">Uncharacterized protein</fullName>
    </submittedName>
</protein>
<sequence length="126" mass="14836">MLVGLNVKRLKNGNCIFEKKIHTKNFFKEFKKKKFEIKILKKVNRKEVAALLQGSIMLSESLDKTLKRTSVCLHHSANGSQSTFFSSDFIFYRYDNIDSVNPKRKSDYERRLKKTCEKYKMCVKTV</sequence>
<organism evidence="1 2">
    <name type="scientific">Reticulomyxa filosa</name>
    <dbReference type="NCBI Taxonomy" id="46433"/>
    <lineage>
        <taxon>Eukaryota</taxon>
        <taxon>Sar</taxon>
        <taxon>Rhizaria</taxon>
        <taxon>Retaria</taxon>
        <taxon>Foraminifera</taxon>
        <taxon>Monothalamids</taxon>
        <taxon>Reticulomyxidae</taxon>
        <taxon>Reticulomyxa</taxon>
    </lineage>
</organism>
<accession>X6PFW6</accession>
<evidence type="ECO:0000313" key="1">
    <source>
        <dbReference type="EMBL" id="ETO36909.1"/>
    </source>
</evidence>
<name>X6PFW6_RETFI</name>
<dbReference type="EMBL" id="ASPP01000154">
    <property type="protein sequence ID" value="ETO36909.1"/>
    <property type="molecule type" value="Genomic_DNA"/>
</dbReference>
<reference evidence="1 2" key="1">
    <citation type="journal article" date="2013" name="Curr. Biol.">
        <title>The Genome of the Foraminiferan Reticulomyxa filosa.</title>
        <authorList>
            <person name="Glockner G."/>
            <person name="Hulsmann N."/>
            <person name="Schleicher M."/>
            <person name="Noegel A.A."/>
            <person name="Eichinger L."/>
            <person name="Gallinger C."/>
            <person name="Pawlowski J."/>
            <person name="Sierra R."/>
            <person name="Euteneuer U."/>
            <person name="Pillet L."/>
            <person name="Moustafa A."/>
            <person name="Platzer M."/>
            <person name="Groth M."/>
            <person name="Szafranski K."/>
            <person name="Schliwa M."/>
        </authorList>
    </citation>
    <scope>NUCLEOTIDE SEQUENCE [LARGE SCALE GENOMIC DNA]</scope>
</reference>
<comment type="caution">
    <text evidence="1">The sequence shown here is derived from an EMBL/GenBank/DDBJ whole genome shotgun (WGS) entry which is preliminary data.</text>
</comment>
<gene>
    <name evidence="1" type="ORF">RFI_00154</name>
</gene>